<reference evidence="3" key="1">
    <citation type="submission" date="2016-06" db="EMBL/GenBank/DDBJ databases">
        <authorList>
            <person name="Varghese N."/>
            <person name="Submissions Spin"/>
        </authorList>
    </citation>
    <scope>NUCLEOTIDE SEQUENCE [LARGE SCALE GENOMIC DNA]</scope>
    <source>
        <strain evidence="3">DSM 43819</strain>
    </source>
</reference>
<organism evidence="2 3">
    <name type="scientific">Micromonospora inositola</name>
    <dbReference type="NCBI Taxonomy" id="47865"/>
    <lineage>
        <taxon>Bacteria</taxon>
        <taxon>Bacillati</taxon>
        <taxon>Actinomycetota</taxon>
        <taxon>Actinomycetes</taxon>
        <taxon>Micromonosporales</taxon>
        <taxon>Micromonosporaceae</taxon>
        <taxon>Micromonospora</taxon>
    </lineage>
</organism>
<dbReference type="Proteomes" id="UP000198221">
    <property type="component" value="Chromosome I"/>
</dbReference>
<dbReference type="InterPro" id="IPR000772">
    <property type="entry name" value="Ricin_B_lectin"/>
</dbReference>
<gene>
    <name evidence="2" type="ORF">GA0070613_5199</name>
</gene>
<dbReference type="AlphaFoldDB" id="A0A1C5JQS5"/>
<dbReference type="InterPro" id="IPR035992">
    <property type="entry name" value="Ricin_B-like_lectins"/>
</dbReference>
<evidence type="ECO:0000313" key="3">
    <source>
        <dbReference type="Proteomes" id="UP000198221"/>
    </source>
</evidence>
<keyword evidence="3" id="KW-1185">Reference proteome</keyword>
<evidence type="ECO:0000313" key="2">
    <source>
        <dbReference type="EMBL" id="SCG72945.1"/>
    </source>
</evidence>
<dbReference type="GO" id="GO:0030246">
    <property type="term" value="F:carbohydrate binding"/>
    <property type="evidence" value="ECO:0007669"/>
    <property type="project" value="UniProtKB-KW"/>
</dbReference>
<dbReference type="PROSITE" id="PS50231">
    <property type="entry name" value="RICIN_B_LECTIN"/>
    <property type="match status" value="1"/>
</dbReference>
<evidence type="ECO:0000259" key="1">
    <source>
        <dbReference type="Pfam" id="PF00652"/>
    </source>
</evidence>
<accession>A0A1C5JQS5</accession>
<protein>
    <submittedName>
        <fullName evidence="2">Ricin-type beta-trefoil lectin domain-containing protein</fullName>
    </submittedName>
</protein>
<dbReference type="Pfam" id="PF00652">
    <property type="entry name" value="Ricin_B_lectin"/>
    <property type="match status" value="1"/>
</dbReference>
<dbReference type="Gene3D" id="2.80.10.50">
    <property type="match status" value="1"/>
</dbReference>
<keyword evidence="2" id="KW-0430">Lectin</keyword>
<sequence length="61" mass="6623">MQLWTCNGTAAQQWTWTAGRDLVNPQANKCLDVTGNTSADGTKVQIWSCTGAANQKWNLPA</sequence>
<proteinExistence type="predicted"/>
<name>A0A1C5JQS5_9ACTN</name>
<dbReference type="EMBL" id="LT607754">
    <property type="protein sequence ID" value="SCG72945.1"/>
    <property type="molecule type" value="Genomic_DNA"/>
</dbReference>
<dbReference type="SUPFAM" id="SSF50370">
    <property type="entry name" value="Ricin B-like lectins"/>
    <property type="match status" value="1"/>
</dbReference>
<feature type="domain" description="Ricin B lectin" evidence="1">
    <location>
        <begin position="2"/>
        <end position="57"/>
    </location>
</feature>